<keyword evidence="12" id="KW-0966">Cell projection</keyword>
<evidence type="ECO:0000313" key="12">
    <source>
        <dbReference type="RefSeq" id="WP_028312789.1"/>
    </source>
</evidence>
<reference evidence="12" key="1">
    <citation type="journal article" date="2007" name="Mol. Microbiol.">
        <title>Cellular levels and activity of the flagellar sigma factor FliA of Escherichia coli are controlled by FlgM-modulated proteolysis.</title>
        <authorList>
            <person name="Barembruch C."/>
            <person name="Hengge R."/>
        </authorList>
    </citation>
    <scope>NUCLEOTIDE SEQUENCE</scope>
</reference>
<comment type="similarity">
    <text evidence="1">Belongs to the FlgM family.</text>
</comment>
<dbReference type="InterPro" id="IPR031316">
    <property type="entry name" value="FlgM_C"/>
</dbReference>
<accession>A0A8B6X7M3</accession>
<evidence type="ECO:0000256" key="9">
    <source>
        <dbReference type="SAM" id="MobiDB-lite"/>
    </source>
</evidence>
<gene>
    <name evidence="12" type="primary">flgM</name>
</gene>
<keyword evidence="12" id="KW-0282">Flagellum</keyword>
<reference evidence="12" key="3">
    <citation type="journal article" date="2009" name="Microbiology">
        <title>Functional characterization of FlgM in the regulation of flagellar synthesis and motility in Yersinia pseudotuberculosis.</title>
        <authorList>
            <person name="Ding L."/>
            <person name="Wang Y."/>
            <person name="Hu Y."/>
            <person name="Atkinson S."/>
            <person name="Williams P."/>
            <person name="Chen S."/>
        </authorList>
    </citation>
    <scope>NUCLEOTIDE SEQUENCE</scope>
</reference>
<evidence type="ECO:0000256" key="5">
    <source>
        <dbReference type="ARBA" id="ARBA00023015"/>
    </source>
</evidence>
<feature type="region of interest" description="Disordered" evidence="9">
    <location>
        <begin position="21"/>
        <end position="42"/>
    </location>
</feature>
<keyword evidence="5" id="KW-0805">Transcription regulation</keyword>
<evidence type="ECO:0000256" key="1">
    <source>
        <dbReference type="ARBA" id="ARBA00005322"/>
    </source>
</evidence>
<evidence type="ECO:0000256" key="2">
    <source>
        <dbReference type="ARBA" id="ARBA00017823"/>
    </source>
</evidence>
<protein>
    <recommendedName>
        <fullName evidence="2">Negative regulator of flagellin synthesis</fullName>
    </recommendedName>
    <alternativeName>
        <fullName evidence="8">Anti-sigma-28 factor</fullName>
    </alternativeName>
</protein>
<name>A0A8B6X7M3_9BURK</name>
<feature type="domain" description="Anti-sigma-28 factor FlgM C-terminal" evidence="10">
    <location>
        <begin position="37"/>
        <end position="88"/>
    </location>
</feature>
<evidence type="ECO:0000313" key="11">
    <source>
        <dbReference type="Proteomes" id="UP000675920"/>
    </source>
</evidence>
<reference evidence="12" key="4">
    <citation type="submission" date="2025-08" db="UniProtKB">
        <authorList>
            <consortium name="RefSeq"/>
        </authorList>
    </citation>
    <scope>IDENTIFICATION</scope>
</reference>
<dbReference type="InterPro" id="IPR007412">
    <property type="entry name" value="FlgM"/>
</dbReference>
<proteinExistence type="inferred from homology"/>
<keyword evidence="3" id="KW-0678">Repressor</keyword>
<dbReference type="AlphaFoldDB" id="A0A8B6X7M3"/>
<dbReference type="Pfam" id="PF04316">
    <property type="entry name" value="FlgM"/>
    <property type="match status" value="1"/>
</dbReference>
<keyword evidence="6" id="KW-0804">Transcription</keyword>
<evidence type="ECO:0000256" key="8">
    <source>
        <dbReference type="ARBA" id="ARBA00030117"/>
    </source>
</evidence>
<dbReference type="Proteomes" id="UP000675920">
    <property type="component" value="Unplaced"/>
</dbReference>
<sequence length="100" mass="10407">MKIGKTTEAFTSENVAQQKAKAKVSSDAGKTAPNGESVKLSSLSSTLKSVEADIKEPSFDAAKVEQVKAAIRDGKFEVDSSAVADKLIAGSSDMLARKSS</sequence>
<dbReference type="GO" id="GO:0045892">
    <property type="term" value="P:negative regulation of DNA-templated transcription"/>
    <property type="evidence" value="ECO:0007669"/>
    <property type="project" value="InterPro"/>
</dbReference>
<keyword evidence="11" id="KW-1185">Reference proteome</keyword>
<keyword evidence="12" id="KW-0969">Cilium</keyword>
<comment type="function">
    <text evidence="7">Responsible for the coupling of flagellin expression to flagellar assembly by preventing expression of the flagellin genes when a component of the middle class of proteins is defective. It negatively regulates flagellar genes by inhibiting the activity of FliA by directly binding to FliA.</text>
</comment>
<dbReference type="RefSeq" id="WP_028312789.1">
    <property type="nucleotide sequence ID" value="NZ_KI519499.1"/>
</dbReference>
<evidence type="ECO:0000256" key="4">
    <source>
        <dbReference type="ARBA" id="ARBA00022795"/>
    </source>
</evidence>
<dbReference type="NCBIfam" id="TIGR03824">
    <property type="entry name" value="FlgM_jcvi"/>
    <property type="match status" value="1"/>
</dbReference>
<dbReference type="InterPro" id="IPR035890">
    <property type="entry name" value="Anti-sigma-28_factor_FlgM_sf"/>
</dbReference>
<evidence type="ECO:0000259" key="10">
    <source>
        <dbReference type="Pfam" id="PF04316"/>
    </source>
</evidence>
<dbReference type="SUPFAM" id="SSF101498">
    <property type="entry name" value="Anti-sigma factor FlgM"/>
    <property type="match status" value="1"/>
</dbReference>
<organism evidence="11 12">
    <name type="scientific">Derxia gummosa DSM 723</name>
    <dbReference type="NCBI Taxonomy" id="1121388"/>
    <lineage>
        <taxon>Bacteria</taxon>
        <taxon>Pseudomonadati</taxon>
        <taxon>Pseudomonadota</taxon>
        <taxon>Betaproteobacteria</taxon>
        <taxon>Burkholderiales</taxon>
        <taxon>Alcaligenaceae</taxon>
        <taxon>Derxia</taxon>
    </lineage>
</organism>
<evidence type="ECO:0000256" key="3">
    <source>
        <dbReference type="ARBA" id="ARBA00022491"/>
    </source>
</evidence>
<keyword evidence="4" id="KW-1005">Bacterial flagellum biogenesis</keyword>
<reference evidence="12" key="2">
    <citation type="journal article" date="2009" name="J. Bacteriol.">
        <title>Flagellar biogenesis of Xanthomonas campestris requires the alternative sigma factors RpoN2 and FliA and is temporally regulated by FlhA, FlhB, and FlgM.</title>
        <authorList>
            <person name="Yang T.C."/>
            <person name="Leu Y.W."/>
            <person name="Chang-Chien H.C."/>
            <person name="Hu R.M."/>
        </authorList>
    </citation>
    <scope>NUCLEOTIDE SEQUENCE</scope>
</reference>
<dbReference type="GO" id="GO:0044781">
    <property type="term" value="P:bacterial-type flagellum organization"/>
    <property type="evidence" value="ECO:0007669"/>
    <property type="project" value="UniProtKB-KW"/>
</dbReference>
<dbReference type="OrthoDB" id="5298032at2"/>
<evidence type="ECO:0000256" key="7">
    <source>
        <dbReference type="ARBA" id="ARBA00024739"/>
    </source>
</evidence>
<evidence type="ECO:0000256" key="6">
    <source>
        <dbReference type="ARBA" id="ARBA00023163"/>
    </source>
</evidence>